<evidence type="ECO:0000256" key="2">
    <source>
        <dbReference type="SAM" id="Phobius"/>
    </source>
</evidence>
<evidence type="ECO:0000313" key="3">
    <source>
        <dbReference type="EMBL" id="AGK96024.1"/>
    </source>
</evidence>
<dbReference type="PROSITE" id="PS51257">
    <property type="entry name" value="PROKAR_LIPOPROTEIN"/>
    <property type="match status" value="1"/>
</dbReference>
<accession>R4K6B2</accession>
<feature type="region of interest" description="Disordered" evidence="1">
    <location>
        <begin position="33"/>
        <end position="66"/>
    </location>
</feature>
<evidence type="ECO:0000313" key="4">
    <source>
        <dbReference type="Proteomes" id="UP000013523"/>
    </source>
</evidence>
<dbReference type="AlphaFoldDB" id="R4K6B2"/>
<organism evidence="3 4">
    <name type="scientific">Clostridium pasteurianum BC1</name>
    <dbReference type="NCBI Taxonomy" id="86416"/>
    <lineage>
        <taxon>Bacteria</taxon>
        <taxon>Bacillati</taxon>
        <taxon>Bacillota</taxon>
        <taxon>Clostridia</taxon>
        <taxon>Eubacteriales</taxon>
        <taxon>Clostridiaceae</taxon>
        <taxon>Clostridium</taxon>
    </lineage>
</organism>
<dbReference type="PATRIC" id="fig|86416.3.peg.1008"/>
<gene>
    <name evidence="3" type="ORF">Clopa_1015</name>
</gene>
<sequence length="160" mass="17012">MKSKNNIKIVICIVSIIIFIFLTGCSTSNKNVNNESSTQNSNSGNNKPSDTTASINNPDIKGNVTELDGNKINISKITQKSNGTVTGSKKSSKAAANNTGTFEVNKDTAFTIRTSSDKGNTSTDKAGAISDIKVDSLVEVWGEKSGNTIIAKNVIIYIYN</sequence>
<dbReference type="HOGENOM" id="CLU_1649189_0_0_9"/>
<reference evidence="3 4" key="1">
    <citation type="submission" date="2012-01" db="EMBL/GenBank/DDBJ databases">
        <title>Complete sequence of chromosome of Clostridium pasteurianum BC1.</title>
        <authorList>
            <consortium name="US DOE Joint Genome Institute"/>
            <person name="Lucas S."/>
            <person name="Han J."/>
            <person name="Lapidus A."/>
            <person name="Cheng J.-F."/>
            <person name="Goodwin L."/>
            <person name="Pitluck S."/>
            <person name="Peters L."/>
            <person name="Mikhailova N."/>
            <person name="Teshima H."/>
            <person name="Detter J.C."/>
            <person name="Han C."/>
            <person name="Tapia R."/>
            <person name="Land M."/>
            <person name="Hauser L."/>
            <person name="Kyrpides N."/>
            <person name="Ivanova N."/>
            <person name="Pagani I."/>
            <person name="Dunn J."/>
            <person name="Taghavi S."/>
            <person name="Francis A."/>
            <person name="van der Lelie D."/>
            <person name="Woyke T."/>
        </authorList>
    </citation>
    <scope>NUCLEOTIDE SEQUENCE [LARGE SCALE GENOMIC DNA]</scope>
    <source>
        <strain evidence="3 4">BC1</strain>
    </source>
</reference>
<feature type="compositionally biased region" description="Polar residues" evidence="1">
    <location>
        <begin position="33"/>
        <end position="57"/>
    </location>
</feature>
<name>R4K6B2_CLOPA</name>
<feature type="transmembrane region" description="Helical" evidence="2">
    <location>
        <begin position="7"/>
        <end position="24"/>
    </location>
</feature>
<dbReference type="EMBL" id="CP003261">
    <property type="protein sequence ID" value="AGK96024.1"/>
    <property type="molecule type" value="Genomic_DNA"/>
</dbReference>
<evidence type="ECO:0000256" key="1">
    <source>
        <dbReference type="SAM" id="MobiDB-lite"/>
    </source>
</evidence>
<dbReference type="STRING" id="86416.Clopa_1015"/>
<dbReference type="RefSeq" id="WP_015614347.1">
    <property type="nucleotide sequence ID" value="NC_021182.1"/>
</dbReference>
<keyword evidence="2" id="KW-0472">Membrane</keyword>
<keyword evidence="2" id="KW-1133">Transmembrane helix</keyword>
<proteinExistence type="predicted"/>
<keyword evidence="4" id="KW-1185">Reference proteome</keyword>
<dbReference type="OrthoDB" id="1941600at2"/>
<dbReference type="KEGG" id="cpas:Clopa_1015"/>
<dbReference type="Proteomes" id="UP000013523">
    <property type="component" value="Chromosome"/>
</dbReference>
<keyword evidence="2" id="KW-0812">Transmembrane</keyword>
<protein>
    <submittedName>
        <fullName evidence="3">Uncharacterized protein</fullName>
    </submittedName>
</protein>